<dbReference type="Proteomes" id="UP000596329">
    <property type="component" value="Chromosome"/>
</dbReference>
<evidence type="ECO:0000313" key="2">
    <source>
        <dbReference type="EMBL" id="QRE05295.1"/>
    </source>
</evidence>
<keyword evidence="1" id="KW-1133">Transmembrane helix</keyword>
<evidence type="ECO:0000313" key="3">
    <source>
        <dbReference type="Proteomes" id="UP000596329"/>
    </source>
</evidence>
<evidence type="ECO:0000256" key="1">
    <source>
        <dbReference type="SAM" id="Phobius"/>
    </source>
</evidence>
<dbReference type="AlphaFoldDB" id="A0A8G2G1Y9"/>
<proteinExistence type="predicted"/>
<evidence type="ECO:0008006" key="4">
    <source>
        <dbReference type="Google" id="ProtNLM"/>
    </source>
</evidence>
<keyword evidence="1" id="KW-0472">Membrane</keyword>
<gene>
    <name evidence="2" type="ORF">H0H26_06835</name>
</gene>
<name>A0A8G2G1Y9_FLAPS</name>
<reference evidence="2 3" key="1">
    <citation type="submission" date="2020-07" db="EMBL/GenBank/DDBJ databases">
        <title>Genomic characterization of Flavobacterium psychrophilum strains.</title>
        <authorList>
            <person name="Castillo D."/>
            <person name="Jorgensen J."/>
            <person name="Middelboe M."/>
        </authorList>
    </citation>
    <scope>NUCLEOTIDE SEQUENCE [LARGE SCALE GENOMIC DNA]</scope>
    <source>
        <strain evidence="2 3">FPS-R7</strain>
    </source>
</reference>
<organism evidence="2 3">
    <name type="scientific">Flavobacterium psychrophilum</name>
    <dbReference type="NCBI Taxonomy" id="96345"/>
    <lineage>
        <taxon>Bacteria</taxon>
        <taxon>Pseudomonadati</taxon>
        <taxon>Bacteroidota</taxon>
        <taxon>Flavobacteriia</taxon>
        <taxon>Flavobacteriales</taxon>
        <taxon>Flavobacteriaceae</taxon>
        <taxon>Flavobacterium</taxon>
    </lineage>
</organism>
<keyword evidence="1" id="KW-0812">Transmembrane</keyword>
<feature type="transmembrane region" description="Helical" evidence="1">
    <location>
        <begin position="39"/>
        <end position="57"/>
    </location>
</feature>
<protein>
    <recommendedName>
        <fullName evidence="4">Holin</fullName>
    </recommendedName>
</protein>
<accession>A0A8G2G1Y9</accession>
<dbReference type="EMBL" id="CP059075">
    <property type="protein sequence ID" value="QRE05295.1"/>
    <property type="molecule type" value="Genomic_DNA"/>
</dbReference>
<dbReference type="RefSeq" id="WP_063742614.1">
    <property type="nucleotide sequence ID" value="NZ_CP059075.1"/>
</dbReference>
<sequence>MQELITFIMDFLKKFSPYIIGGAIGSVIHRMRTEMSFTTFLKSVVMSIFISICVGIVCKDYLNILNENIIFVFCGISGTFSKIILDELEQLVKLGFSYAKNKIKKQE</sequence>